<dbReference type="AlphaFoldDB" id="A0A518EZZ5"/>
<sequence>MPCLSLWVLARVAARAERRAINACSRPSASFRHPAWNSYPLAALTEALTNDAPSHAKVTFENVDGATGWNAPPFAPWLDAAIQESSEAFFGKPAVSLGEGGTIPLMGLLGESFPEAQFVITGVLGPGSNAHGPNEFLHLEMAERLTACVAWIVAKM</sequence>
<name>A0A518EZZ5_9BACT</name>
<accession>A0A518EZZ5</accession>
<gene>
    <name evidence="1" type="ORF">Poly30_52200</name>
</gene>
<proteinExistence type="predicted"/>
<reference evidence="1 2" key="1">
    <citation type="submission" date="2019-02" db="EMBL/GenBank/DDBJ databases">
        <title>Deep-cultivation of Planctomycetes and their phenomic and genomic characterization uncovers novel biology.</title>
        <authorList>
            <person name="Wiegand S."/>
            <person name="Jogler M."/>
            <person name="Boedeker C."/>
            <person name="Pinto D."/>
            <person name="Vollmers J."/>
            <person name="Rivas-Marin E."/>
            <person name="Kohn T."/>
            <person name="Peeters S.H."/>
            <person name="Heuer A."/>
            <person name="Rast P."/>
            <person name="Oberbeckmann S."/>
            <person name="Bunk B."/>
            <person name="Jeske O."/>
            <person name="Meyerdierks A."/>
            <person name="Storesund J.E."/>
            <person name="Kallscheuer N."/>
            <person name="Luecker S."/>
            <person name="Lage O.M."/>
            <person name="Pohl T."/>
            <person name="Merkel B.J."/>
            <person name="Hornburger P."/>
            <person name="Mueller R.-W."/>
            <person name="Bruemmer F."/>
            <person name="Labrenz M."/>
            <person name="Spormann A.M."/>
            <person name="Op den Camp H."/>
            <person name="Overmann J."/>
            <person name="Amann R."/>
            <person name="Jetten M.S.M."/>
            <person name="Mascher T."/>
            <person name="Medema M.H."/>
            <person name="Devos D.P."/>
            <person name="Kaster A.-K."/>
            <person name="Ovreas L."/>
            <person name="Rohde M."/>
            <person name="Galperin M.Y."/>
            <person name="Jogler C."/>
        </authorList>
    </citation>
    <scope>NUCLEOTIDE SEQUENCE [LARGE SCALE GENOMIC DNA]</scope>
    <source>
        <strain evidence="1 2">Poly30</strain>
    </source>
</reference>
<evidence type="ECO:0000313" key="1">
    <source>
        <dbReference type="EMBL" id="QDV09662.1"/>
    </source>
</evidence>
<dbReference type="Proteomes" id="UP000320390">
    <property type="component" value="Chromosome"/>
</dbReference>
<evidence type="ECO:0000313" key="2">
    <source>
        <dbReference type="Proteomes" id="UP000320390"/>
    </source>
</evidence>
<dbReference type="Gene3D" id="3.40.630.10">
    <property type="entry name" value="Zn peptidases"/>
    <property type="match status" value="1"/>
</dbReference>
<evidence type="ECO:0008006" key="3">
    <source>
        <dbReference type="Google" id="ProtNLM"/>
    </source>
</evidence>
<dbReference type="EMBL" id="CP036434">
    <property type="protein sequence ID" value="QDV09662.1"/>
    <property type="molecule type" value="Genomic_DNA"/>
</dbReference>
<dbReference type="SUPFAM" id="SSF53187">
    <property type="entry name" value="Zn-dependent exopeptidases"/>
    <property type="match status" value="1"/>
</dbReference>
<organism evidence="1 2">
    <name type="scientific">Saltatorellus ferox</name>
    <dbReference type="NCBI Taxonomy" id="2528018"/>
    <lineage>
        <taxon>Bacteria</taxon>
        <taxon>Pseudomonadati</taxon>
        <taxon>Planctomycetota</taxon>
        <taxon>Planctomycetia</taxon>
        <taxon>Planctomycetia incertae sedis</taxon>
        <taxon>Saltatorellus</taxon>
    </lineage>
</organism>
<keyword evidence="2" id="KW-1185">Reference proteome</keyword>
<protein>
    <recommendedName>
        <fullName evidence="3">Peptidase M20 dimerisation domain-containing protein</fullName>
    </recommendedName>
</protein>